<dbReference type="InterPro" id="IPR036188">
    <property type="entry name" value="FAD/NAD-bd_sf"/>
</dbReference>
<dbReference type="EMBL" id="DVGA01000077">
    <property type="protein sequence ID" value="HIQ79114.1"/>
    <property type="molecule type" value="Genomic_DNA"/>
</dbReference>
<comment type="caution">
    <text evidence="4">The sequence shown here is derived from an EMBL/GenBank/DDBJ whole genome shotgun (WGS) entry which is preliminary data.</text>
</comment>
<feature type="domain" description="FAD-binding PCMH-type" evidence="3">
    <location>
        <begin position="1"/>
        <end position="129"/>
    </location>
</feature>
<dbReference type="Pfam" id="PF00941">
    <property type="entry name" value="FAD_binding_5"/>
    <property type="match status" value="1"/>
</dbReference>
<dbReference type="Gene3D" id="3.30.43.10">
    <property type="entry name" value="Uridine Diphospho-n-acetylenolpyruvylglucosamine Reductase, domain 2"/>
    <property type="match status" value="1"/>
</dbReference>
<dbReference type="AlphaFoldDB" id="A0A9D1CTI1"/>
<reference evidence="4" key="1">
    <citation type="submission" date="2020-10" db="EMBL/GenBank/DDBJ databases">
        <authorList>
            <person name="Gilroy R."/>
        </authorList>
    </citation>
    <scope>NUCLEOTIDE SEQUENCE</scope>
    <source>
        <strain evidence="4">ChiBcolR7-354</strain>
    </source>
</reference>
<dbReference type="PRINTS" id="PR00368">
    <property type="entry name" value="FADPNR"/>
</dbReference>
<dbReference type="Gene3D" id="1.10.1060.10">
    <property type="entry name" value="Alpha-helical ferredoxin"/>
    <property type="match status" value="1"/>
</dbReference>
<keyword evidence="1" id="KW-0285">Flavoprotein</keyword>
<name>A0A9D1CTI1_9FIRM</name>
<sequence length="658" mass="71616">MKYHDYVAPETLEEASELLRENGAVISAGATDLIGELKGDILPTQPTKVVSLRNIPGLRGIEVKEDGLHVGAMTTLAEIERSDVVKSGWKALADAAHSVATPNLRSTATIGGNICQDIRCWYYRYPDQIGGRINCARKDGVLCYAMRGENRYHSIFGAERVCVTPCTGGCPAGTDIPGYMEQLRAGNWDKAARIIMQYNPFPMFTSRICPHPCQDKCNQNNYGDSVGIHSVERSLGDYIMEHMDTYYPAPEKETGKSVAVIGAGPSGLTAAFYLRRAGHIVTIYDRMEKSGGVLRYGIPHYRLPKNIVDRVETALTAMGVEFRMNTEIGRDVAIENIVERYDKVYLATGAWKQPVIGLGGEELTEFGLNFLVEVNTYLQKAIGNDVLVCGGGNVAMDVALTAKRLGAKTVKLVCRKRKEDLSASPEELARVIEEGVEIYDCRGLRNVITDENGKVTGLHTVRCYSVRGANGKFTTNYDEDDTLDISADYIIMATGQKVGLDFLGEKLASQIKTERGLIDADKQTYATKYPDIYAGGDAVTGPDIAIRAIQAGRAAARSINRALGGGTFEFITAPAVKTFDSCGVTETIAHPLPELPVSERSLTNEDTGSYPKGVELAEAARCFNCGCLAVNSSDVATMLVAYRATIKTNKRTLTAKKF</sequence>
<evidence type="ECO:0000256" key="1">
    <source>
        <dbReference type="ARBA" id="ARBA00022630"/>
    </source>
</evidence>
<dbReference type="InterPro" id="IPR051394">
    <property type="entry name" value="Glutamate_Synthase"/>
</dbReference>
<feature type="non-terminal residue" evidence="4">
    <location>
        <position position="658"/>
    </location>
</feature>
<accession>A0A9D1CTI1</accession>
<dbReference type="SUPFAM" id="SSF56176">
    <property type="entry name" value="FAD-binding/transporter-associated domain-like"/>
    <property type="match status" value="1"/>
</dbReference>
<dbReference type="InterPro" id="IPR002346">
    <property type="entry name" value="Mopterin_DH_FAD-bd"/>
</dbReference>
<evidence type="ECO:0000256" key="2">
    <source>
        <dbReference type="ARBA" id="ARBA00023002"/>
    </source>
</evidence>
<reference evidence="4" key="2">
    <citation type="journal article" date="2021" name="PeerJ">
        <title>Extensive microbial diversity within the chicken gut microbiome revealed by metagenomics and culture.</title>
        <authorList>
            <person name="Gilroy R."/>
            <person name="Ravi A."/>
            <person name="Getino M."/>
            <person name="Pursley I."/>
            <person name="Horton D.L."/>
            <person name="Alikhan N.F."/>
            <person name="Baker D."/>
            <person name="Gharbi K."/>
            <person name="Hall N."/>
            <person name="Watson M."/>
            <person name="Adriaenssens E.M."/>
            <person name="Foster-Nyarko E."/>
            <person name="Jarju S."/>
            <person name="Secka A."/>
            <person name="Antonio M."/>
            <person name="Oren A."/>
            <person name="Chaudhuri R.R."/>
            <person name="La Ragione R."/>
            <person name="Hildebrand F."/>
            <person name="Pallen M.J."/>
        </authorList>
    </citation>
    <scope>NUCLEOTIDE SEQUENCE</scope>
    <source>
        <strain evidence="4">ChiBcolR7-354</strain>
    </source>
</reference>
<evidence type="ECO:0000313" key="5">
    <source>
        <dbReference type="Proteomes" id="UP000824262"/>
    </source>
</evidence>
<organism evidence="4 5">
    <name type="scientific">Candidatus Scatomorpha intestinavium</name>
    <dbReference type="NCBI Taxonomy" id="2840922"/>
    <lineage>
        <taxon>Bacteria</taxon>
        <taxon>Bacillati</taxon>
        <taxon>Bacillota</taxon>
        <taxon>Clostridia</taxon>
        <taxon>Eubacteriales</taxon>
        <taxon>Candidatus Scatomorpha</taxon>
    </lineage>
</organism>
<dbReference type="Gene3D" id="3.30.465.10">
    <property type="match status" value="1"/>
</dbReference>
<protein>
    <submittedName>
        <fullName evidence="4">FAD-dependent oxidoreductase</fullName>
    </submittedName>
</protein>
<evidence type="ECO:0000313" key="4">
    <source>
        <dbReference type="EMBL" id="HIQ79114.1"/>
    </source>
</evidence>
<dbReference type="GO" id="GO:0016491">
    <property type="term" value="F:oxidoreductase activity"/>
    <property type="evidence" value="ECO:0007669"/>
    <property type="project" value="UniProtKB-KW"/>
</dbReference>
<dbReference type="InterPro" id="IPR028261">
    <property type="entry name" value="DPD_II"/>
</dbReference>
<dbReference type="PANTHER" id="PTHR43100">
    <property type="entry name" value="GLUTAMATE SYNTHASE [NADPH] SMALL CHAIN"/>
    <property type="match status" value="1"/>
</dbReference>
<dbReference type="InterPro" id="IPR016167">
    <property type="entry name" value="FAD-bd_PCMH_sub1"/>
</dbReference>
<dbReference type="InterPro" id="IPR036318">
    <property type="entry name" value="FAD-bd_PCMH-like_sf"/>
</dbReference>
<dbReference type="PANTHER" id="PTHR43100:SF2">
    <property type="entry name" value="BNAA03G19380D PROTEIN"/>
    <property type="match status" value="1"/>
</dbReference>
<dbReference type="GO" id="GO:0051536">
    <property type="term" value="F:iron-sulfur cluster binding"/>
    <property type="evidence" value="ECO:0007669"/>
    <property type="project" value="InterPro"/>
</dbReference>
<keyword evidence="2" id="KW-0560">Oxidoreductase</keyword>
<dbReference type="SUPFAM" id="SSF51971">
    <property type="entry name" value="Nucleotide-binding domain"/>
    <property type="match status" value="2"/>
</dbReference>
<dbReference type="Proteomes" id="UP000824262">
    <property type="component" value="Unassembled WGS sequence"/>
</dbReference>
<dbReference type="GO" id="GO:0071949">
    <property type="term" value="F:FAD binding"/>
    <property type="evidence" value="ECO:0007669"/>
    <property type="project" value="InterPro"/>
</dbReference>
<dbReference type="Pfam" id="PF07992">
    <property type="entry name" value="Pyr_redox_2"/>
    <property type="match status" value="1"/>
</dbReference>
<gene>
    <name evidence="4" type="ORF">IAB77_07635</name>
</gene>
<proteinExistence type="predicted"/>
<dbReference type="InterPro" id="IPR016166">
    <property type="entry name" value="FAD-bd_PCMH"/>
</dbReference>
<dbReference type="InterPro" id="IPR016169">
    <property type="entry name" value="FAD-bd_PCMH_sub2"/>
</dbReference>
<dbReference type="SUPFAM" id="SSF46548">
    <property type="entry name" value="alpha-helical ferredoxin"/>
    <property type="match status" value="1"/>
</dbReference>
<dbReference type="InterPro" id="IPR023753">
    <property type="entry name" value="FAD/NAD-binding_dom"/>
</dbReference>
<dbReference type="Gene3D" id="3.50.50.60">
    <property type="entry name" value="FAD/NAD(P)-binding domain"/>
    <property type="match status" value="2"/>
</dbReference>
<dbReference type="InterPro" id="IPR009051">
    <property type="entry name" value="Helical_ferredxn"/>
</dbReference>
<dbReference type="PRINTS" id="PR00469">
    <property type="entry name" value="PNDRDTASEII"/>
</dbReference>
<dbReference type="PROSITE" id="PS51387">
    <property type="entry name" value="FAD_PCMH"/>
    <property type="match status" value="1"/>
</dbReference>
<dbReference type="Pfam" id="PF14691">
    <property type="entry name" value="Fer4_20"/>
    <property type="match status" value="1"/>
</dbReference>
<evidence type="ECO:0000259" key="3">
    <source>
        <dbReference type="PROSITE" id="PS51387"/>
    </source>
</evidence>